<dbReference type="Proteomes" id="UP000324800">
    <property type="component" value="Unassembled WGS sequence"/>
</dbReference>
<protein>
    <submittedName>
        <fullName evidence="9">[FeFe]-hydrogenase</fullName>
    </submittedName>
</protein>
<sequence length="486" mass="52495">VETVDKIAGDLYKDGQAPQYFDTIEQERLVATKQIQAILGHVIHPSEPLKKPLSEYAKETLARPHRGLPNGATIINDGCHKCKALKYYVTDACEGCVARPCITNCPKKAISRVGGKAQIDQKLCISCGMCAKNCPYDAILNRKVPCMDDCPVDAISKDKDNNSVVDPAKCIHCGRCTIRCPFGVIVMPSQIIDVLQRIKEGKKVVAMPAPAAMVQFNGTVAQLRQACLKLGFSDMVEVALGADTTSITEAQEFLEHVATGKQPLMATSCCPAWVRAVRVHIPELAGYVSNTGSPMKYTGDLVKQKDPEAITVFVGPCTAKRTEASYIENTDYVLTSEELQNAFAAAEIDVVKMPKEDKLQQRLPSQESTVYCLKEAVTAAVVSAVPKATDRIKEHGEEHESGGKAPIGLKPIFVSPLDKKSFKQVKLWGSKPSTIPGNLIECMCCDGGCVAGPGNMLPSTSGGAKAKALLKDRPLYKDIEDVTSLN</sequence>
<feature type="domain" description="4Fe-4S ferredoxin-type" evidence="8">
    <location>
        <begin position="115"/>
        <end position="144"/>
    </location>
</feature>
<dbReference type="AlphaFoldDB" id="A0A5J4TN96"/>
<proteinExistence type="inferred from homology"/>
<dbReference type="GO" id="GO:0046872">
    <property type="term" value="F:metal ion binding"/>
    <property type="evidence" value="ECO:0007669"/>
    <property type="project" value="UniProtKB-KW"/>
</dbReference>
<evidence type="ECO:0000256" key="1">
    <source>
        <dbReference type="ARBA" id="ARBA00006596"/>
    </source>
</evidence>
<dbReference type="Gene3D" id="3.40.950.10">
    <property type="entry name" value="Fe-only Hydrogenase (Larger Subunit), Chain L, domain 3"/>
    <property type="match status" value="1"/>
</dbReference>
<dbReference type="PROSITE" id="PS00198">
    <property type="entry name" value="4FE4S_FER_1"/>
    <property type="match status" value="1"/>
</dbReference>
<dbReference type="PANTHER" id="PTHR42859:SF10">
    <property type="entry name" value="DIMETHYLSULFOXIDE REDUCTASE CHAIN B"/>
    <property type="match status" value="1"/>
</dbReference>
<dbReference type="OrthoDB" id="24758at2759"/>
<evidence type="ECO:0000256" key="5">
    <source>
        <dbReference type="ARBA" id="ARBA00022982"/>
    </source>
</evidence>
<comment type="similarity">
    <text evidence="1">Belongs to the NARF family.</text>
</comment>
<evidence type="ECO:0000256" key="6">
    <source>
        <dbReference type="ARBA" id="ARBA00023004"/>
    </source>
</evidence>
<dbReference type="PROSITE" id="PS51379">
    <property type="entry name" value="4FE4S_FER_2"/>
    <property type="match status" value="2"/>
</dbReference>
<dbReference type="Pfam" id="PF02906">
    <property type="entry name" value="Fe_hyd_lg_C"/>
    <property type="match status" value="1"/>
</dbReference>
<evidence type="ECO:0000313" key="9">
    <source>
        <dbReference type="EMBL" id="KAA6359884.1"/>
    </source>
</evidence>
<evidence type="ECO:0000313" key="10">
    <source>
        <dbReference type="Proteomes" id="UP000324800"/>
    </source>
</evidence>
<evidence type="ECO:0000256" key="3">
    <source>
        <dbReference type="ARBA" id="ARBA00022485"/>
    </source>
</evidence>
<dbReference type="Pfam" id="PF00037">
    <property type="entry name" value="Fer4"/>
    <property type="match status" value="1"/>
</dbReference>
<name>A0A5J4TN96_9EUKA</name>
<dbReference type="InterPro" id="IPR004108">
    <property type="entry name" value="Fe_hydrogenase_lsu_C"/>
</dbReference>
<evidence type="ECO:0000259" key="8">
    <source>
        <dbReference type="PROSITE" id="PS51379"/>
    </source>
</evidence>
<keyword evidence="5" id="KW-0249">Electron transport</keyword>
<dbReference type="PANTHER" id="PTHR42859">
    <property type="entry name" value="OXIDOREDUCTASE"/>
    <property type="match status" value="1"/>
</dbReference>
<dbReference type="InterPro" id="IPR009016">
    <property type="entry name" value="Fe_hydrogenase"/>
</dbReference>
<dbReference type="SUPFAM" id="SSF54862">
    <property type="entry name" value="4Fe-4S ferredoxins"/>
    <property type="match status" value="2"/>
</dbReference>
<comment type="caution">
    <text evidence="9">The sequence shown here is derived from an EMBL/GenBank/DDBJ whole genome shotgun (WGS) entry which is preliminary data.</text>
</comment>
<reference evidence="9 10" key="1">
    <citation type="submission" date="2019-03" db="EMBL/GenBank/DDBJ databases">
        <title>Single cell metagenomics reveals metabolic interactions within the superorganism composed of flagellate Streblomastix strix and complex community of Bacteroidetes bacteria on its surface.</title>
        <authorList>
            <person name="Treitli S.C."/>
            <person name="Kolisko M."/>
            <person name="Husnik F."/>
            <person name="Keeling P."/>
            <person name="Hampl V."/>
        </authorList>
    </citation>
    <scope>NUCLEOTIDE SEQUENCE [LARGE SCALE GENOMIC DNA]</scope>
    <source>
        <strain evidence="9">ST1C</strain>
    </source>
</reference>
<dbReference type="GO" id="GO:0051539">
    <property type="term" value="F:4 iron, 4 sulfur cluster binding"/>
    <property type="evidence" value="ECO:0007669"/>
    <property type="project" value="UniProtKB-KW"/>
</dbReference>
<dbReference type="Gene3D" id="3.30.70.20">
    <property type="match status" value="2"/>
</dbReference>
<keyword evidence="2" id="KW-0813">Transport</keyword>
<keyword evidence="3" id="KW-0004">4Fe-4S</keyword>
<feature type="domain" description="4Fe-4S ferredoxin-type" evidence="8">
    <location>
        <begin position="161"/>
        <end position="190"/>
    </location>
</feature>
<feature type="non-terminal residue" evidence="9">
    <location>
        <position position="1"/>
    </location>
</feature>
<keyword evidence="4" id="KW-0479">Metal-binding</keyword>
<evidence type="ECO:0000256" key="2">
    <source>
        <dbReference type="ARBA" id="ARBA00022448"/>
    </source>
</evidence>
<evidence type="ECO:0000256" key="7">
    <source>
        <dbReference type="ARBA" id="ARBA00023014"/>
    </source>
</evidence>
<dbReference type="InterPro" id="IPR017896">
    <property type="entry name" value="4Fe4S_Fe-S-bd"/>
</dbReference>
<organism evidence="9 10">
    <name type="scientific">Streblomastix strix</name>
    <dbReference type="NCBI Taxonomy" id="222440"/>
    <lineage>
        <taxon>Eukaryota</taxon>
        <taxon>Metamonada</taxon>
        <taxon>Preaxostyla</taxon>
        <taxon>Oxymonadida</taxon>
        <taxon>Streblomastigidae</taxon>
        <taxon>Streblomastix</taxon>
    </lineage>
</organism>
<evidence type="ECO:0000256" key="4">
    <source>
        <dbReference type="ARBA" id="ARBA00022723"/>
    </source>
</evidence>
<keyword evidence="6" id="KW-0408">Iron</keyword>
<dbReference type="Pfam" id="PF12837">
    <property type="entry name" value="Fer4_6"/>
    <property type="match status" value="1"/>
</dbReference>
<gene>
    <name evidence="9" type="ORF">EZS28_044589</name>
</gene>
<keyword evidence="7" id="KW-0411">Iron-sulfur</keyword>
<accession>A0A5J4TN96</accession>
<dbReference type="EMBL" id="SNRW01027750">
    <property type="protein sequence ID" value="KAA6359884.1"/>
    <property type="molecule type" value="Genomic_DNA"/>
</dbReference>
<dbReference type="SUPFAM" id="SSF53920">
    <property type="entry name" value="Fe-only hydrogenase"/>
    <property type="match status" value="1"/>
</dbReference>
<dbReference type="InterPro" id="IPR017900">
    <property type="entry name" value="4Fe4S_Fe_S_CS"/>
</dbReference>
<dbReference type="InterPro" id="IPR050294">
    <property type="entry name" value="RnfB_subfamily"/>
</dbReference>